<evidence type="ECO:0000256" key="1">
    <source>
        <dbReference type="ARBA" id="ARBA00001946"/>
    </source>
</evidence>
<dbReference type="AlphaFoldDB" id="A0A267DMI9"/>
<dbReference type="InterPro" id="IPR046903">
    <property type="entry name" value="Mab-21-like_nuc_Trfase"/>
</dbReference>
<dbReference type="PANTHER" id="PTHR10656">
    <property type="entry name" value="CELL FATE DETERMINING PROTEIN MAB21-RELATED"/>
    <property type="match status" value="1"/>
</dbReference>
<accession>A0A267DMI9</accession>
<organism evidence="12 13">
    <name type="scientific">Macrostomum lignano</name>
    <dbReference type="NCBI Taxonomy" id="282301"/>
    <lineage>
        <taxon>Eukaryota</taxon>
        <taxon>Metazoa</taxon>
        <taxon>Spiralia</taxon>
        <taxon>Lophotrochozoa</taxon>
        <taxon>Platyhelminthes</taxon>
        <taxon>Rhabditophora</taxon>
        <taxon>Macrostomorpha</taxon>
        <taxon>Macrostomida</taxon>
        <taxon>Macrostomidae</taxon>
        <taxon>Macrostomum</taxon>
    </lineage>
</organism>
<dbReference type="GO" id="GO:0005524">
    <property type="term" value="F:ATP binding"/>
    <property type="evidence" value="ECO:0007669"/>
    <property type="project" value="UniProtKB-KW"/>
</dbReference>
<dbReference type="PANTHER" id="PTHR10656:SF42">
    <property type="entry name" value="CYCLIC GMP-AMP SYNTHASE-LIKE PROTEIN-RELATED"/>
    <property type="match status" value="1"/>
</dbReference>
<keyword evidence="6" id="KW-0547">Nucleotide-binding</keyword>
<dbReference type="GO" id="GO:0016779">
    <property type="term" value="F:nucleotidyltransferase activity"/>
    <property type="evidence" value="ECO:0007669"/>
    <property type="project" value="UniProtKB-KW"/>
</dbReference>
<dbReference type="Gene3D" id="1.10.1410.40">
    <property type="match status" value="1"/>
</dbReference>
<evidence type="ECO:0000313" key="12">
    <source>
        <dbReference type="EMBL" id="PAA50491.1"/>
    </source>
</evidence>
<keyword evidence="13" id="KW-1185">Reference proteome</keyword>
<evidence type="ECO:0000256" key="8">
    <source>
        <dbReference type="ARBA" id="ARBA00022842"/>
    </source>
</evidence>
<feature type="domain" description="Mab-21-like nucleotidyltransferase" evidence="10">
    <location>
        <begin position="226"/>
        <end position="358"/>
    </location>
</feature>
<evidence type="ECO:0000256" key="9">
    <source>
        <dbReference type="SAM" id="MobiDB-lite"/>
    </source>
</evidence>
<evidence type="ECO:0000259" key="10">
    <source>
        <dbReference type="Pfam" id="PF03281"/>
    </source>
</evidence>
<feature type="region of interest" description="Disordered" evidence="9">
    <location>
        <begin position="18"/>
        <end position="73"/>
    </location>
</feature>
<keyword evidence="4" id="KW-0548">Nucleotidyltransferase</keyword>
<reference evidence="12 13" key="1">
    <citation type="submission" date="2017-06" db="EMBL/GenBank/DDBJ databases">
        <title>A platform for efficient transgenesis in Macrostomum lignano, a flatworm model organism for stem cell research.</title>
        <authorList>
            <person name="Berezikov E."/>
        </authorList>
    </citation>
    <scope>NUCLEOTIDE SEQUENCE [LARGE SCALE GENOMIC DNA]</scope>
    <source>
        <strain evidence="12">DV1</strain>
        <tissue evidence="12">Whole organism</tissue>
    </source>
</reference>
<evidence type="ECO:0000256" key="7">
    <source>
        <dbReference type="ARBA" id="ARBA00022840"/>
    </source>
</evidence>
<feature type="compositionally biased region" description="Polar residues" evidence="9">
    <location>
        <begin position="44"/>
        <end position="63"/>
    </location>
</feature>
<dbReference type="STRING" id="282301.A0A267DMI9"/>
<evidence type="ECO:0000256" key="3">
    <source>
        <dbReference type="ARBA" id="ARBA00022679"/>
    </source>
</evidence>
<feature type="domain" description="Mab-21-like HhH/H2TH-like" evidence="11">
    <location>
        <begin position="380"/>
        <end position="451"/>
    </location>
</feature>
<dbReference type="Proteomes" id="UP000215902">
    <property type="component" value="Unassembled WGS sequence"/>
</dbReference>
<sequence length="569" mass="64758">MQAFGPVMGFLADLASPQRQHLQKVWQQQKSLEKAPSGKRQRGKQNAASGSKPTQQSDATNKLSGERSPKEPECLKNWECMPANGRELFVVHFTRAEAMKDAAKQSIYTVQSRTSANELNRLSRLIEERVDHEMLAIEECREIMRSNQLPSGYRFQGSVREVWGFQDTSDIDLVLTKKRPAGLEVINIVPGFCQLTRPSMVAKIYRRKGKSELFRRGRRFTDASATSKVLSPGKFRKKFSDWRLANSNALLSQGKLEPGTRSRIHEHGPAVTHDYCFIVGGREEHREVDFVCTIALKNRPWLLKEWVIRQTTSPLGISKRVGSAPIHIVPIGAYKGRSKQYSHTWRYSYNEIECRLIEELSPKLGAGYALLKKVCHRYLKPAGFKSYHAKTCYLWLLLQSEHEQLSLLQLVESTIELLMTCAANGFIPNYFMPSENILRETISSKQVNRAAISTYLENFAESGERITDLTVARLSSYFEQLSTDIKLTPLPSLLNWSDSCLCRFSDVPDRQYSCDSDEELALDSSSNQQCQERAKKQCANCDSLIQYELKKSAPLHLIVRFIPFFVGKN</sequence>
<comment type="cofactor">
    <cofactor evidence="1">
        <name>Mg(2+)</name>
        <dbReference type="ChEBI" id="CHEBI:18420"/>
    </cofactor>
</comment>
<keyword evidence="5" id="KW-0479">Metal-binding</keyword>
<protein>
    <submittedName>
        <fullName evidence="12">Uncharacterized protein</fullName>
    </submittedName>
</protein>
<feature type="compositionally biased region" description="Basic and acidic residues" evidence="9">
    <location>
        <begin position="64"/>
        <end position="73"/>
    </location>
</feature>
<evidence type="ECO:0000256" key="5">
    <source>
        <dbReference type="ARBA" id="ARBA00022723"/>
    </source>
</evidence>
<dbReference type="Pfam" id="PF03281">
    <property type="entry name" value="Mab-21"/>
    <property type="match status" value="1"/>
</dbReference>
<keyword evidence="8" id="KW-0460">Magnesium</keyword>
<dbReference type="GO" id="GO:0046872">
    <property type="term" value="F:metal ion binding"/>
    <property type="evidence" value="ECO:0007669"/>
    <property type="project" value="UniProtKB-KW"/>
</dbReference>
<dbReference type="Pfam" id="PF20266">
    <property type="entry name" value="Mab-21_C"/>
    <property type="match status" value="1"/>
</dbReference>
<evidence type="ECO:0000256" key="4">
    <source>
        <dbReference type="ARBA" id="ARBA00022695"/>
    </source>
</evidence>
<keyword evidence="7" id="KW-0067">ATP-binding</keyword>
<evidence type="ECO:0000259" key="11">
    <source>
        <dbReference type="Pfam" id="PF20266"/>
    </source>
</evidence>
<dbReference type="SMART" id="SM01265">
    <property type="entry name" value="Mab-21"/>
    <property type="match status" value="1"/>
</dbReference>
<proteinExistence type="inferred from homology"/>
<name>A0A267DMI9_9PLAT</name>
<evidence type="ECO:0000256" key="6">
    <source>
        <dbReference type="ARBA" id="ARBA00022741"/>
    </source>
</evidence>
<feature type="compositionally biased region" description="Polar residues" evidence="9">
    <location>
        <begin position="18"/>
        <end position="30"/>
    </location>
</feature>
<comment type="similarity">
    <text evidence="2">Belongs to the mab-21 family.</text>
</comment>
<dbReference type="InterPro" id="IPR046906">
    <property type="entry name" value="Mab-21_HhH/H2TH-like"/>
</dbReference>
<gene>
    <name evidence="12" type="ORF">BOX15_Mlig007181g3</name>
</gene>
<keyword evidence="3" id="KW-0808">Transferase</keyword>
<comment type="caution">
    <text evidence="12">The sequence shown here is derived from an EMBL/GenBank/DDBJ whole genome shotgun (WGS) entry which is preliminary data.</text>
</comment>
<dbReference type="EMBL" id="NIVC01003621">
    <property type="protein sequence ID" value="PAA50491.1"/>
    <property type="molecule type" value="Genomic_DNA"/>
</dbReference>
<evidence type="ECO:0000313" key="13">
    <source>
        <dbReference type="Proteomes" id="UP000215902"/>
    </source>
</evidence>
<evidence type="ECO:0000256" key="2">
    <source>
        <dbReference type="ARBA" id="ARBA00008307"/>
    </source>
</evidence>
<dbReference type="InterPro" id="IPR024810">
    <property type="entry name" value="MAB21L/cGLR"/>
</dbReference>